<feature type="compositionally biased region" description="Polar residues" evidence="10">
    <location>
        <begin position="38"/>
        <end position="57"/>
    </location>
</feature>
<dbReference type="InterPro" id="IPR017441">
    <property type="entry name" value="Protein_kinase_ATP_BS"/>
</dbReference>
<dbReference type="GeneID" id="92514140"/>
<dbReference type="SMART" id="SM00220">
    <property type="entry name" value="S_TKc"/>
    <property type="match status" value="1"/>
</dbReference>
<gene>
    <name evidence="12" type="ORF">LSCM1_04104</name>
</gene>
<feature type="region of interest" description="Disordered" evidence="10">
    <location>
        <begin position="846"/>
        <end position="866"/>
    </location>
</feature>
<dbReference type="GO" id="GO:0005524">
    <property type="term" value="F:ATP binding"/>
    <property type="evidence" value="ECO:0007669"/>
    <property type="project" value="UniProtKB-UniRule"/>
</dbReference>
<dbReference type="Gene3D" id="1.10.510.10">
    <property type="entry name" value="Transferase(Phosphotransferase) domain 1"/>
    <property type="match status" value="1"/>
</dbReference>
<feature type="compositionally biased region" description="Low complexity" evidence="10">
    <location>
        <begin position="610"/>
        <end position="622"/>
    </location>
</feature>
<dbReference type="PANTHER" id="PTHR47634:SF9">
    <property type="entry name" value="PROTEIN KINASE DOMAIN-CONTAINING PROTEIN-RELATED"/>
    <property type="match status" value="1"/>
</dbReference>
<reference evidence="12 13" key="1">
    <citation type="submission" date="2021-03" db="EMBL/GenBank/DDBJ databases">
        <title>Leishmania (Mundinia) martiniquensis Genome sequencing and assembly.</title>
        <authorList>
            <person name="Almutairi H."/>
            <person name="Gatherer D."/>
        </authorList>
    </citation>
    <scope>NUCLEOTIDE SEQUENCE [LARGE SCALE GENOMIC DNA]</scope>
    <source>
        <strain evidence="12">LSCM1</strain>
    </source>
</reference>
<evidence type="ECO:0000256" key="2">
    <source>
        <dbReference type="ARBA" id="ARBA00022527"/>
    </source>
</evidence>
<keyword evidence="13" id="KW-1185">Reference proteome</keyword>
<dbReference type="PROSITE" id="PS50011">
    <property type="entry name" value="PROTEIN_KINASE_DOM"/>
    <property type="match status" value="1"/>
</dbReference>
<evidence type="ECO:0000256" key="9">
    <source>
        <dbReference type="PROSITE-ProRule" id="PRU10141"/>
    </source>
</evidence>
<feature type="region of interest" description="Disordered" evidence="10">
    <location>
        <begin position="719"/>
        <end position="750"/>
    </location>
</feature>
<dbReference type="Pfam" id="PF00069">
    <property type="entry name" value="Pkinase"/>
    <property type="match status" value="2"/>
</dbReference>
<feature type="compositionally biased region" description="Polar residues" evidence="10">
    <location>
        <begin position="293"/>
        <end position="302"/>
    </location>
</feature>
<comment type="catalytic activity">
    <reaction evidence="8">
        <text>L-seryl-[protein] + ATP = O-phospho-L-seryl-[protein] + ADP + H(+)</text>
        <dbReference type="Rhea" id="RHEA:17989"/>
        <dbReference type="Rhea" id="RHEA-COMP:9863"/>
        <dbReference type="Rhea" id="RHEA-COMP:11604"/>
        <dbReference type="ChEBI" id="CHEBI:15378"/>
        <dbReference type="ChEBI" id="CHEBI:29999"/>
        <dbReference type="ChEBI" id="CHEBI:30616"/>
        <dbReference type="ChEBI" id="CHEBI:83421"/>
        <dbReference type="ChEBI" id="CHEBI:456216"/>
        <dbReference type="EC" id="2.7.11.1"/>
    </reaction>
</comment>
<dbReference type="GO" id="GO:0004674">
    <property type="term" value="F:protein serine/threonine kinase activity"/>
    <property type="evidence" value="ECO:0007669"/>
    <property type="project" value="UniProtKB-KW"/>
</dbReference>
<dbReference type="GO" id="GO:0050684">
    <property type="term" value="P:regulation of mRNA processing"/>
    <property type="evidence" value="ECO:0007669"/>
    <property type="project" value="TreeGrafter"/>
</dbReference>
<keyword evidence="3" id="KW-0808">Transferase</keyword>
<dbReference type="InterPro" id="IPR051334">
    <property type="entry name" value="SRPK"/>
</dbReference>
<feature type="compositionally biased region" description="Low complexity" evidence="10">
    <location>
        <begin position="853"/>
        <end position="866"/>
    </location>
</feature>
<dbReference type="RefSeq" id="XP_067177859.1">
    <property type="nucleotide sequence ID" value="XM_067321628.1"/>
</dbReference>
<keyword evidence="6 9" id="KW-0067">ATP-binding</keyword>
<dbReference type="PANTHER" id="PTHR47634">
    <property type="entry name" value="PROTEIN KINASE DOMAIN-CONTAINING PROTEIN-RELATED"/>
    <property type="match status" value="1"/>
</dbReference>
<feature type="region of interest" description="Disordered" evidence="10">
    <location>
        <begin position="107"/>
        <end position="197"/>
    </location>
</feature>
<organism evidence="12 13">
    <name type="scientific">Leishmania martiniquensis</name>
    <dbReference type="NCBI Taxonomy" id="1580590"/>
    <lineage>
        <taxon>Eukaryota</taxon>
        <taxon>Discoba</taxon>
        <taxon>Euglenozoa</taxon>
        <taxon>Kinetoplastea</taxon>
        <taxon>Metakinetoplastina</taxon>
        <taxon>Trypanosomatida</taxon>
        <taxon>Trypanosomatidae</taxon>
        <taxon>Leishmaniinae</taxon>
        <taxon>Leishmania</taxon>
    </lineage>
</organism>
<dbReference type="FunFam" id="3.30.200.20:FF:000955">
    <property type="entry name" value="Protein kinase, putative"/>
    <property type="match status" value="1"/>
</dbReference>
<feature type="region of interest" description="Disordered" evidence="10">
    <location>
        <begin position="518"/>
        <end position="553"/>
    </location>
</feature>
<evidence type="ECO:0000256" key="7">
    <source>
        <dbReference type="ARBA" id="ARBA00047899"/>
    </source>
</evidence>
<dbReference type="OrthoDB" id="2649at2759"/>
<dbReference type="Gene3D" id="3.30.200.20">
    <property type="entry name" value="Phosphorylase Kinase, domain 1"/>
    <property type="match status" value="1"/>
</dbReference>
<dbReference type="SUPFAM" id="SSF56112">
    <property type="entry name" value="Protein kinase-like (PK-like)"/>
    <property type="match status" value="1"/>
</dbReference>
<dbReference type="PROSITE" id="PS00108">
    <property type="entry name" value="PROTEIN_KINASE_ST"/>
    <property type="match status" value="1"/>
</dbReference>
<feature type="binding site" evidence="9">
    <location>
        <position position="956"/>
    </location>
    <ligand>
        <name>ATP</name>
        <dbReference type="ChEBI" id="CHEBI:30616"/>
    </ligand>
</feature>
<dbReference type="KEGG" id="lmat:92514140"/>
<dbReference type="EC" id="2.7.11.1" evidence="1"/>
<evidence type="ECO:0000256" key="8">
    <source>
        <dbReference type="ARBA" id="ARBA00048679"/>
    </source>
</evidence>
<feature type="region of interest" description="Disordered" evidence="10">
    <location>
        <begin position="590"/>
        <end position="630"/>
    </location>
</feature>
<dbReference type="InterPro" id="IPR011009">
    <property type="entry name" value="Kinase-like_dom_sf"/>
</dbReference>
<dbReference type="Proteomes" id="UP000673552">
    <property type="component" value="Chromosome 26"/>
</dbReference>
<dbReference type="InterPro" id="IPR008271">
    <property type="entry name" value="Ser/Thr_kinase_AS"/>
</dbReference>
<evidence type="ECO:0000256" key="4">
    <source>
        <dbReference type="ARBA" id="ARBA00022741"/>
    </source>
</evidence>
<keyword evidence="4 9" id="KW-0547">Nucleotide-binding</keyword>
<feature type="compositionally biased region" description="Polar residues" evidence="10">
    <location>
        <begin position="216"/>
        <end position="225"/>
    </location>
</feature>
<keyword evidence="5" id="KW-0418">Kinase</keyword>
<evidence type="ECO:0000256" key="5">
    <source>
        <dbReference type="ARBA" id="ARBA00022777"/>
    </source>
</evidence>
<feature type="compositionally biased region" description="Polar residues" evidence="10">
    <location>
        <begin position="14"/>
        <end position="28"/>
    </location>
</feature>
<feature type="region of interest" description="Disordered" evidence="10">
    <location>
        <begin position="212"/>
        <end position="243"/>
    </location>
</feature>
<feature type="compositionally biased region" description="Low complexity" evidence="10">
    <location>
        <begin position="521"/>
        <end position="553"/>
    </location>
</feature>
<comment type="catalytic activity">
    <reaction evidence="7">
        <text>L-threonyl-[protein] + ATP = O-phospho-L-threonyl-[protein] + ADP + H(+)</text>
        <dbReference type="Rhea" id="RHEA:46608"/>
        <dbReference type="Rhea" id="RHEA-COMP:11060"/>
        <dbReference type="Rhea" id="RHEA-COMP:11605"/>
        <dbReference type="ChEBI" id="CHEBI:15378"/>
        <dbReference type="ChEBI" id="CHEBI:30013"/>
        <dbReference type="ChEBI" id="CHEBI:30616"/>
        <dbReference type="ChEBI" id="CHEBI:61977"/>
        <dbReference type="ChEBI" id="CHEBI:456216"/>
        <dbReference type="EC" id="2.7.11.1"/>
    </reaction>
</comment>
<evidence type="ECO:0000256" key="6">
    <source>
        <dbReference type="ARBA" id="ARBA00022840"/>
    </source>
</evidence>
<feature type="compositionally biased region" description="Low complexity" evidence="10">
    <location>
        <begin position="727"/>
        <end position="750"/>
    </location>
</feature>
<protein>
    <recommendedName>
        <fullName evidence="1">non-specific serine/threonine protein kinase</fullName>
        <ecNumber evidence="1">2.7.11.1</ecNumber>
    </recommendedName>
</protein>
<evidence type="ECO:0000256" key="3">
    <source>
        <dbReference type="ARBA" id="ARBA00022679"/>
    </source>
</evidence>
<comment type="caution">
    <text evidence="12">The sequence shown here is derived from an EMBL/GenBank/DDBJ whole genome shotgun (WGS) entry which is preliminary data.</text>
</comment>
<dbReference type="GO" id="GO:0000245">
    <property type="term" value="P:spliceosomal complex assembly"/>
    <property type="evidence" value="ECO:0007669"/>
    <property type="project" value="TreeGrafter"/>
</dbReference>
<evidence type="ECO:0000313" key="13">
    <source>
        <dbReference type="Proteomes" id="UP000673552"/>
    </source>
</evidence>
<feature type="region of interest" description="Disordered" evidence="10">
    <location>
        <begin position="1"/>
        <end position="91"/>
    </location>
</feature>
<dbReference type="InterPro" id="IPR000719">
    <property type="entry name" value="Prot_kinase_dom"/>
</dbReference>
<evidence type="ECO:0000256" key="10">
    <source>
        <dbReference type="SAM" id="MobiDB-lite"/>
    </source>
</evidence>
<feature type="region of interest" description="Disordered" evidence="10">
    <location>
        <begin position="290"/>
        <end position="444"/>
    </location>
</feature>
<evidence type="ECO:0000313" key="12">
    <source>
        <dbReference type="EMBL" id="KAG5476401.1"/>
    </source>
</evidence>
<dbReference type="EMBL" id="JAFEUZ010000026">
    <property type="protein sequence ID" value="KAG5476401.1"/>
    <property type="molecule type" value="Genomic_DNA"/>
</dbReference>
<evidence type="ECO:0000256" key="1">
    <source>
        <dbReference type="ARBA" id="ARBA00012513"/>
    </source>
</evidence>
<evidence type="ECO:0000259" key="11">
    <source>
        <dbReference type="PROSITE" id="PS50011"/>
    </source>
</evidence>
<feature type="domain" description="Protein kinase" evidence="11">
    <location>
        <begin position="919"/>
        <end position="1340"/>
    </location>
</feature>
<feature type="compositionally biased region" description="Polar residues" evidence="10">
    <location>
        <begin position="590"/>
        <end position="609"/>
    </location>
</feature>
<proteinExistence type="predicted"/>
<keyword evidence="2" id="KW-0723">Serine/threonine-protein kinase</keyword>
<name>A0A836GJU0_9TRYP</name>
<accession>A0A836GJU0</accession>
<dbReference type="PROSITE" id="PS00107">
    <property type="entry name" value="PROTEIN_KINASE_ATP"/>
    <property type="match status" value="1"/>
</dbReference>
<sequence>MRGYASSMLRCLSPHTTPSQKQRYYQSSPEDKLHQHNRTLSSSSPGSPATRTVSSATRDGGVSPRNQASLPHRSHASPSSAVADAGMHGGNSDLSGSYPTCLKRCTASAPAPPPVIASRELPPLQAHSPDPQHHSQRQLNSAAAADLYSSRHGFASSEGPRMKSAPTSLKDAASGGFRSPNSFGAGKMTGTLQQQSSVNYRSKVGHVMLPEEESRTNTLTQSEMPASSLPGHSGSTGAARVSDASPYRRTANGMSSQQWQRQLLTTSQRHAAGNQATPVGPCTSVVSGVATPGSVSSGSDANTIVPRRHGDNSSPAVNISLEGRLPTTSASVAHRHAPPSSGSWPHEAFAPSPITQGSTLTPHPYQRAAISPLLESPPAIPPKTPSETTSTPHRACDSATGGVAVDRVSEAFDSRQSPSRPLTLAHHQSPEKGFMDSQSFGTPISDARASHQQPQALHLPTPLLKSPAMFGVIDLSYSRTDASGSRVTPVMSAGVAAPSASAAAKALMQASTPSRAPALANAGASVPSLSSSSNNTSVMSANHTDPAAAASSHSSAVANVTAATQPHGSSVNSEFTARYGTTIVRMGNSAGQTDSNYSTSRRTPSLSGDATTTTVTTTAATTPRYSPRADCQTPAHAARIISQRGALFTPLSPPLADSCVGVDEPTQQQLVSAAPTAVAAARVRKSALSSPTVSVGAVRKAERSSQAVMLTADTVLPVAAQEDEADNSSSSTTTATRSSSNSRAQPSSVASPFRLTIGSAFGANKAGAGGTVATGTASMEKVRAAQGPSITNRRTVAGRAGKPHEKWAATFGGSSSFPKSVTAVSPSATVSSVDIGVLAGARGTHVRRHTRVSSASTGSASSDALGASRTSRSYSFASSRAHMQRYIDQWRDRFEEDKNAYKEGGYLTVTPGRIVHSRYVLIQKLGWGEFSTVWLGYDTKHASMGRGLSQAFVAVKVAKCRSSVQEATRYEVSLLRYLEARLPPHAAITNIIDCFDVRGEFGTHTCMVIPLCGPNLLSIIERIKANHSRRSADDLRMIKDIVVSILVSLHELSELNVVHTDIKPENVLCAAVDSKLVSSMEKFCSYNQDRSHMISLEKFKESMAQQTTDHLVCLADFGLSALLEPPGSASLWASMCGNLDSSLLSPLMRCKKNFPVTRSGVMDNQRGTLIQTREYRAPEVLLGLDFTCATDVWSVGCMTFELITGSFLMDPKKKVREPRDMDIEHLAMMMQLLGPLPPEITDIRVRNNDYYDAIVQGTPVPKTGSRPPPEYLHRFVDRSGNFIYASRYRSYPRRNLEAELVPYLGFREAHLAANFILSCLHSYDPKHRPSAKKLLSHQWLHGIGAVFKEKTLLH</sequence>